<organism evidence="2 3">
    <name type="scientific">Oryza sativa subsp. japonica</name>
    <name type="common">Rice</name>
    <dbReference type="NCBI Taxonomy" id="39947"/>
    <lineage>
        <taxon>Eukaryota</taxon>
        <taxon>Viridiplantae</taxon>
        <taxon>Streptophyta</taxon>
        <taxon>Embryophyta</taxon>
        <taxon>Tracheophyta</taxon>
        <taxon>Spermatophyta</taxon>
        <taxon>Magnoliopsida</taxon>
        <taxon>Liliopsida</taxon>
        <taxon>Poales</taxon>
        <taxon>Poaceae</taxon>
        <taxon>BOP clade</taxon>
        <taxon>Oryzoideae</taxon>
        <taxon>Oryzeae</taxon>
        <taxon>Oryzinae</taxon>
        <taxon>Oryza</taxon>
        <taxon>Oryza sativa</taxon>
    </lineage>
</organism>
<sequence length="123" mass="12433">MPSLVPRGSTSPSAGAMGSSHREAACMGSLGHPIIPAAPSAVVDLALKDRPSIPQPSAVILVALRPIAPTSMLSASDLAAVDCTTPPPLSPPSSSWLPSALATPTLRCQRWIYPDRAGGDGSA</sequence>
<name>A0A0N7KIJ1_ORYSJ</name>
<accession>A0A0N7KIJ1</accession>
<reference evidence="2 3" key="3">
    <citation type="journal article" date="2013" name="Rice">
        <title>Improvement of the Oryza sativa Nipponbare reference genome using next generation sequence and optical map data.</title>
        <authorList>
            <person name="Kawahara Y."/>
            <person name="de la Bastide M."/>
            <person name="Hamilton J.P."/>
            <person name="Kanamori H."/>
            <person name="McCombie W.R."/>
            <person name="Ouyang S."/>
            <person name="Schwartz D.C."/>
            <person name="Tanaka T."/>
            <person name="Wu J."/>
            <person name="Zhou S."/>
            <person name="Childs K.L."/>
            <person name="Davidson R.M."/>
            <person name="Lin H."/>
            <person name="Quesada-Ocampo L."/>
            <person name="Vaillancourt B."/>
            <person name="Sakai H."/>
            <person name="Lee S.S."/>
            <person name="Kim J."/>
            <person name="Numa H."/>
            <person name="Itoh T."/>
            <person name="Buell C.R."/>
            <person name="Matsumoto T."/>
        </authorList>
    </citation>
    <scope>NUCLEOTIDE SEQUENCE [LARGE SCALE GENOMIC DNA]</scope>
    <source>
        <strain evidence="3">cv. Nipponbare</strain>
    </source>
</reference>
<dbReference type="PaxDb" id="39947-A0A0N7KIJ1"/>
<evidence type="ECO:0000256" key="1">
    <source>
        <dbReference type="SAM" id="MobiDB-lite"/>
    </source>
</evidence>
<keyword evidence="3" id="KW-1185">Reference proteome</keyword>
<proteinExistence type="predicted"/>
<evidence type="ECO:0000313" key="2">
    <source>
        <dbReference type="EMBL" id="BAS87761.1"/>
    </source>
</evidence>
<reference evidence="3" key="1">
    <citation type="journal article" date="2005" name="Nature">
        <title>The map-based sequence of the rice genome.</title>
        <authorList>
            <consortium name="International rice genome sequencing project (IRGSP)"/>
            <person name="Matsumoto T."/>
            <person name="Wu J."/>
            <person name="Kanamori H."/>
            <person name="Katayose Y."/>
            <person name="Fujisawa M."/>
            <person name="Namiki N."/>
            <person name="Mizuno H."/>
            <person name="Yamamoto K."/>
            <person name="Antonio B.A."/>
            <person name="Baba T."/>
            <person name="Sakata K."/>
            <person name="Nagamura Y."/>
            <person name="Aoki H."/>
            <person name="Arikawa K."/>
            <person name="Arita K."/>
            <person name="Bito T."/>
            <person name="Chiden Y."/>
            <person name="Fujitsuka N."/>
            <person name="Fukunaka R."/>
            <person name="Hamada M."/>
            <person name="Harada C."/>
            <person name="Hayashi A."/>
            <person name="Hijishita S."/>
            <person name="Honda M."/>
            <person name="Hosokawa S."/>
            <person name="Ichikawa Y."/>
            <person name="Idonuma A."/>
            <person name="Iijima M."/>
            <person name="Ikeda M."/>
            <person name="Ikeno M."/>
            <person name="Ito K."/>
            <person name="Ito S."/>
            <person name="Ito T."/>
            <person name="Ito Y."/>
            <person name="Ito Y."/>
            <person name="Iwabuchi A."/>
            <person name="Kamiya K."/>
            <person name="Karasawa W."/>
            <person name="Kurita K."/>
            <person name="Katagiri S."/>
            <person name="Kikuta A."/>
            <person name="Kobayashi H."/>
            <person name="Kobayashi N."/>
            <person name="Machita K."/>
            <person name="Maehara T."/>
            <person name="Masukawa M."/>
            <person name="Mizubayashi T."/>
            <person name="Mukai Y."/>
            <person name="Nagasaki H."/>
            <person name="Nagata Y."/>
            <person name="Naito S."/>
            <person name="Nakashima M."/>
            <person name="Nakama Y."/>
            <person name="Nakamichi Y."/>
            <person name="Nakamura M."/>
            <person name="Meguro A."/>
            <person name="Negishi M."/>
            <person name="Ohta I."/>
            <person name="Ohta T."/>
            <person name="Okamoto M."/>
            <person name="Ono N."/>
            <person name="Saji S."/>
            <person name="Sakaguchi M."/>
            <person name="Sakai K."/>
            <person name="Shibata M."/>
            <person name="Shimokawa T."/>
            <person name="Song J."/>
            <person name="Takazaki Y."/>
            <person name="Terasawa K."/>
            <person name="Tsugane M."/>
            <person name="Tsuji K."/>
            <person name="Ueda S."/>
            <person name="Waki K."/>
            <person name="Yamagata H."/>
            <person name="Yamamoto M."/>
            <person name="Yamamoto S."/>
            <person name="Yamane H."/>
            <person name="Yoshiki S."/>
            <person name="Yoshihara R."/>
            <person name="Yukawa K."/>
            <person name="Zhong H."/>
            <person name="Yano M."/>
            <person name="Yuan Q."/>
            <person name="Ouyang S."/>
            <person name="Liu J."/>
            <person name="Jones K.M."/>
            <person name="Gansberger K."/>
            <person name="Moffat K."/>
            <person name="Hill J."/>
            <person name="Bera J."/>
            <person name="Fadrosh D."/>
            <person name="Jin S."/>
            <person name="Johri S."/>
            <person name="Kim M."/>
            <person name="Overton L."/>
            <person name="Reardon M."/>
            <person name="Tsitrin T."/>
            <person name="Vuong H."/>
            <person name="Weaver B."/>
            <person name="Ciecko A."/>
            <person name="Tallon L."/>
            <person name="Jackson J."/>
            <person name="Pai G."/>
            <person name="Aken S.V."/>
            <person name="Utterback T."/>
            <person name="Reidmuller S."/>
            <person name="Feldblyum T."/>
            <person name="Hsiao J."/>
            <person name="Zismann V."/>
            <person name="Iobst S."/>
            <person name="de Vazeille A.R."/>
            <person name="Buell C.R."/>
            <person name="Ying K."/>
            <person name="Li Y."/>
            <person name="Lu T."/>
            <person name="Huang Y."/>
            <person name="Zhao Q."/>
            <person name="Feng Q."/>
            <person name="Zhang L."/>
            <person name="Zhu J."/>
            <person name="Weng Q."/>
            <person name="Mu J."/>
            <person name="Lu Y."/>
            <person name="Fan D."/>
            <person name="Liu Y."/>
            <person name="Guan J."/>
            <person name="Zhang Y."/>
            <person name="Yu S."/>
            <person name="Liu X."/>
            <person name="Zhang Y."/>
            <person name="Hong G."/>
            <person name="Han B."/>
            <person name="Choisne N."/>
            <person name="Demange N."/>
            <person name="Orjeda G."/>
            <person name="Samain S."/>
            <person name="Cattolico L."/>
            <person name="Pelletier E."/>
            <person name="Couloux A."/>
            <person name="Segurens B."/>
            <person name="Wincker P."/>
            <person name="D'Hont A."/>
            <person name="Scarpelli C."/>
            <person name="Weissenbach J."/>
            <person name="Salanoubat M."/>
            <person name="Quetier F."/>
            <person name="Yu Y."/>
            <person name="Kim H.R."/>
            <person name="Rambo T."/>
            <person name="Currie J."/>
            <person name="Collura K."/>
            <person name="Luo M."/>
            <person name="Yang T."/>
            <person name="Ammiraju J.S.S."/>
            <person name="Engler F."/>
            <person name="Soderlund C."/>
            <person name="Wing R.A."/>
            <person name="Palmer L.E."/>
            <person name="de la Bastide M."/>
            <person name="Spiegel L."/>
            <person name="Nascimento L."/>
            <person name="Zutavern T."/>
            <person name="O'Shaughnessy A."/>
            <person name="Dike S."/>
            <person name="Dedhia N."/>
            <person name="Preston R."/>
            <person name="Balija V."/>
            <person name="McCombie W.R."/>
            <person name="Chow T."/>
            <person name="Chen H."/>
            <person name="Chung M."/>
            <person name="Chen C."/>
            <person name="Shaw J."/>
            <person name="Wu H."/>
            <person name="Hsiao K."/>
            <person name="Chao Y."/>
            <person name="Chu M."/>
            <person name="Cheng C."/>
            <person name="Hour A."/>
            <person name="Lee P."/>
            <person name="Lin S."/>
            <person name="Lin Y."/>
            <person name="Liou J."/>
            <person name="Liu S."/>
            <person name="Hsing Y."/>
            <person name="Raghuvanshi S."/>
            <person name="Mohanty A."/>
            <person name="Bharti A.K."/>
            <person name="Gaur A."/>
            <person name="Gupta V."/>
            <person name="Kumar D."/>
            <person name="Ravi V."/>
            <person name="Vij S."/>
            <person name="Kapur A."/>
            <person name="Khurana P."/>
            <person name="Khurana P."/>
            <person name="Khurana J.P."/>
            <person name="Tyagi A.K."/>
            <person name="Gaikwad K."/>
            <person name="Singh A."/>
            <person name="Dalal V."/>
            <person name="Srivastava S."/>
            <person name="Dixit A."/>
            <person name="Pal A.K."/>
            <person name="Ghazi I.A."/>
            <person name="Yadav M."/>
            <person name="Pandit A."/>
            <person name="Bhargava A."/>
            <person name="Sureshbabu K."/>
            <person name="Batra K."/>
            <person name="Sharma T.R."/>
            <person name="Mohapatra T."/>
            <person name="Singh N.K."/>
            <person name="Messing J."/>
            <person name="Nelson A.B."/>
            <person name="Fuks G."/>
            <person name="Kavchok S."/>
            <person name="Keizer G."/>
            <person name="Linton E."/>
            <person name="Llaca V."/>
            <person name="Song R."/>
            <person name="Tanyolac B."/>
            <person name="Young S."/>
            <person name="Ho-Il K."/>
            <person name="Hahn J.H."/>
            <person name="Sangsakoo G."/>
            <person name="Vanavichit A."/>
            <person name="de Mattos Luiz.A.T."/>
            <person name="Zimmer P.D."/>
            <person name="Malone G."/>
            <person name="Dellagostin O."/>
            <person name="de Oliveira A.C."/>
            <person name="Bevan M."/>
            <person name="Bancroft I."/>
            <person name="Minx P."/>
            <person name="Cordum H."/>
            <person name="Wilson R."/>
            <person name="Cheng Z."/>
            <person name="Jin W."/>
            <person name="Jiang J."/>
            <person name="Leong S.A."/>
            <person name="Iwama H."/>
            <person name="Gojobori T."/>
            <person name="Itoh T."/>
            <person name="Niimura Y."/>
            <person name="Fujii Y."/>
            <person name="Habara T."/>
            <person name="Sakai H."/>
            <person name="Sato Y."/>
            <person name="Wilson G."/>
            <person name="Kumar K."/>
            <person name="McCouch S."/>
            <person name="Juretic N."/>
            <person name="Hoen D."/>
            <person name="Wright S."/>
            <person name="Bruskiewich R."/>
            <person name="Bureau T."/>
            <person name="Miyao A."/>
            <person name="Hirochika H."/>
            <person name="Nishikawa T."/>
            <person name="Kadowaki K."/>
            <person name="Sugiura M."/>
            <person name="Burr B."/>
            <person name="Sasaki T."/>
        </authorList>
    </citation>
    <scope>NUCLEOTIDE SEQUENCE [LARGE SCALE GENOMIC DNA]</scope>
    <source>
        <strain evidence="3">cv. Nipponbare</strain>
    </source>
</reference>
<dbReference type="AlphaFoldDB" id="A0A0N7KIJ1"/>
<gene>
    <name evidence="2" type="ordered locus">Os04g0140533</name>
    <name evidence="2" type="ORF">OSNPB_040140533</name>
</gene>
<feature type="region of interest" description="Disordered" evidence="1">
    <location>
        <begin position="1"/>
        <end position="22"/>
    </location>
</feature>
<protein>
    <submittedName>
        <fullName evidence="2">Os04g0140533 protein</fullName>
    </submittedName>
</protein>
<dbReference type="InParanoid" id="A0A0N7KIJ1"/>
<dbReference type="Proteomes" id="UP000059680">
    <property type="component" value="Chromosome 4"/>
</dbReference>
<dbReference type="EMBL" id="AP014960">
    <property type="protein sequence ID" value="BAS87761.1"/>
    <property type="molecule type" value="Genomic_DNA"/>
</dbReference>
<reference evidence="2 3" key="2">
    <citation type="journal article" date="2013" name="Plant Cell Physiol.">
        <title>Rice Annotation Project Database (RAP-DB): an integrative and interactive database for rice genomics.</title>
        <authorList>
            <person name="Sakai H."/>
            <person name="Lee S.S."/>
            <person name="Tanaka T."/>
            <person name="Numa H."/>
            <person name="Kim J."/>
            <person name="Kawahara Y."/>
            <person name="Wakimoto H."/>
            <person name="Yang C.C."/>
            <person name="Iwamoto M."/>
            <person name="Abe T."/>
            <person name="Yamada Y."/>
            <person name="Muto A."/>
            <person name="Inokuchi H."/>
            <person name="Ikemura T."/>
            <person name="Matsumoto T."/>
            <person name="Sasaki T."/>
            <person name="Itoh T."/>
        </authorList>
    </citation>
    <scope>NUCLEOTIDE SEQUENCE [LARGE SCALE GENOMIC DNA]</scope>
    <source>
        <strain evidence="3">cv. Nipponbare</strain>
    </source>
</reference>
<evidence type="ECO:0000313" key="3">
    <source>
        <dbReference type="Proteomes" id="UP000059680"/>
    </source>
</evidence>